<dbReference type="SUPFAM" id="SSF51905">
    <property type="entry name" value="FAD/NAD(P)-binding domain"/>
    <property type="match status" value="1"/>
</dbReference>
<feature type="non-terminal residue" evidence="8">
    <location>
        <position position="1"/>
    </location>
</feature>
<dbReference type="Proteomes" id="UP001497623">
    <property type="component" value="Unassembled WGS sequence"/>
</dbReference>
<dbReference type="InterPro" id="IPR036188">
    <property type="entry name" value="FAD/NAD-bd_sf"/>
</dbReference>
<evidence type="ECO:0000256" key="2">
    <source>
        <dbReference type="ARBA" id="ARBA00010790"/>
    </source>
</evidence>
<keyword evidence="3" id="KW-0285">Flavoprotein</keyword>
<dbReference type="SUPFAM" id="SSF54373">
    <property type="entry name" value="FAD-linked reductases, C-terminal domain"/>
    <property type="match status" value="1"/>
</dbReference>
<organism evidence="8 9">
    <name type="scientific">Meganyctiphanes norvegica</name>
    <name type="common">Northern krill</name>
    <name type="synonym">Thysanopoda norvegica</name>
    <dbReference type="NCBI Taxonomy" id="48144"/>
    <lineage>
        <taxon>Eukaryota</taxon>
        <taxon>Metazoa</taxon>
        <taxon>Ecdysozoa</taxon>
        <taxon>Arthropoda</taxon>
        <taxon>Crustacea</taxon>
        <taxon>Multicrustacea</taxon>
        <taxon>Malacostraca</taxon>
        <taxon>Eumalacostraca</taxon>
        <taxon>Eucarida</taxon>
        <taxon>Euphausiacea</taxon>
        <taxon>Euphausiidae</taxon>
        <taxon>Meganyctiphanes</taxon>
    </lineage>
</organism>
<gene>
    <name evidence="8" type="ORF">MNOR_LOCUS20075</name>
</gene>
<dbReference type="Pfam" id="PF00732">
    <property type="entry name" value="GMC_oxred_N"/>
    <property type="match status" value="1"/>
</dbReference>
<keyword evidence="6" id="KW-0732">Signal</keyword>
<keyword evidence="9" id="KW-1185">Reference proteome</keyword>
<evidence type="ECO:0000313" key="9">
    <source>
        <dbReference type="Proteomes" id="UP001497623"/>
    </source>
</evidence>
<reference evidence="8 9" key="1">
    <citation type="submission" date="2024-05" db="EMBL/GenBank/DDBJ databases">
        <authorList>
            <person name="Wallberg A."/>
        </authorList>
    </citation>
    <scope>NUCLEOTIDE SEQUENCE [LARGE SCALE GENOMIC DNA]</scope>
</reference>
<keyword evidence="4 5" id="KW-0274">FAD</keyword>
<dbReference type="InterPro" id="IPR007867">
    <property type="entry name" value="GMC_OxRtase_C"/>
</dbReference>
<protein>
    <recommendedName>
        <fullName evidence="7">Glucose-methanol-choline oxidoreductase N-terminal domain-containing protein</fullName>
    </recommendedName>
</protein>
<accession>A0AAV2R2H4</accession>
<evidence type="ECO:0000256" key="5">
    <source>
        <dbReference type="PIRSR" id="PIRSR000137-2"/>
    </source>
</evidence>
<feature type="binding site" evidence="5">
    <location>
        <position position="125"/>
    </location>
    <ligand>
        <name>FAD</name>
        <dbReference type="ChEBI" id="CHEBI:57692"/>
    </ligand>
</feature>
<evidence type="ECO:0000256" key="1">
    <source>
        <dbReference type="ARBA" id="ARBA00001974"/>
    </source>
</evidence>
<feature type="non-terminal residue" evidence="8">
    <location>
        <position position="562"/>
    </location>
</feature>
<dbReference type="Pfam" id="PF05199">
    <property type="entry name" value="GMC_oxred_C"/>
    <property type="match status" value="1"/>
</dbReference>
<feature type="domain" description="Glucose-methanol-choline oxidoreductase N-terminal" evidence="7">
    <location>
        <begin position="299"/>
        <end position="313"/>
    </location>
</feature>
<evidence type="ECO:0000256" key="4">
    <source>
        <dbReference type="ARBA" id="ARBA00022827"/>
    </source>
</evidence>
<feature type="signal peptide" evidence="6">
    <location>
        <begin position="1"/>
        <end position="29"/>
    </location>
</feature>
<proteinExistence type="inferred from homology"/>
<evidence type="ECO:0000313" key="8">
    <source>
        <dbReference type="EMBL" id="CAL4113234.1"/>
    </source>
</evidence>
<dbReference type="InterPro" id="IPR012132">
    <property type="entry name" value="GMC_OxRdtase"/>
</dbReference>
<dbReference type="GO" id="GO:0016614">
    <property type="term" value="F:oxidoreductase activity, acting on CH-OH group of donors"/>
    <property type="evidence" value="ECO:0007669"/>
    <property type="project" value="InterPro"/>
</dbReference>
<dbReference type="PANTHER" id="PTHR11552">
    <property type="entry name" value="GLUCOSE-METHANOL-CHOLINE GMC OXIDOREDUCTASE"/>
    <property type="match status" value="1"/>
</dbReference>
<dbReference type="Gene3D" id="3.30.560.10">
    <property type="entry name" value="Glucose Oxidase, domain 3"/>
    <property type="match status" value="1"/>
</dbReference>
<evidence type="ECO:0000256" key="3">
    <source>
        <dbReference type="ARBA" id="ARBA00022630"/>
    </source>
</evidence>
<dbReference type="GO" id="GO:0050660">
    <property type="term" value="F:flavin adenine dinucleotide binding"/>
    <property type="evidence" value="ECO:0007669"/>
    <property type="project" value="InterPro"/>
</dbReference>
<name>A0AAV2R2H4_MEGNR</name>
<dbReference type="PANTHER" id="PTHR11552:SF147">
    <property type="entry name" value="CHOLINE DEHYDROGENASE, MITOCHONDRIAL"/>
    <property type="match status" value="1"/>
</dbReference>
<dbReference type="AlphaFoldDB" id="A0AAV2R2H4"/>
<feature type="binding site" evidence="5">
    <location>
        <position position="263"/>
    </location>
    <ligand>
        <name>FAD</name>
        <dbReference type="ChEBI" id="CHEBI:57692"/>
    </ligand>
</feature>
<dbReference type="PIRSF" id="PIRSF000137">
    <property type="entry name" value="Alcohol_oxidase"/>
    <property type="match status" value="1"/>
</dbReference>
<dbReference type="InterPro" id="IPR000172">
    <property type="entry name" value="GMC_OxRdtase_N"/>
</dbReference>
<dbReference type="Gene3D" id="3.50.50.60">
    <property type="entry name" value="FAD/NAD(P)-binding domain"/>
    <property type="match status" value="1"/>
</dbReference>
<dbReference type="PROSITE" id="PS00624">
    <property type="entry name" value="GMC_OXRED_2"/>
    <property type="match status" value="1"/>
</dbReference>
<evidence type="ECO:0000256" key="6">
    <source>
        <dbReference type="SAM" id="SignalP"/>
    </source>
</evidence>
<evidence type="ECO:0000259" key="7">
    <source>
        <dbReference type="PROSITE" id="PS00624"/>
    </source>
</evidence>
<sequence length="562" mass="62527">NSRMTVMSPAMSMLPIALLRLMLMPMVQEVGQGGYDSSQRLQIVYDFIVVGSGSAGGIVAARLSEEGWKVLLLEAGGEPTAETYVPAMQLTLTQSELDWGLYNKPQKNSMLGYDNNANLMPRGRVVGGCSTVNYMMYIRGNRRDYDNWAALGNPGWDYNTCLKYFKKSEDFQGRVTPENVNYHGKGGPLTVTNKKWRTPLAAAFLKAGRQLGYNTIDANAKEQIGFMETDVTVRDGRRWGVASAFIRPANKRENLHVVLRATVSKITFDKSNRATGVIFEHDGKQKFAMVKREVILSAGAVQSPQILMLSGIGPREHLEEHGIPVLQDLPGVGGNLQDHLTLFGNVWTTKAGVGYNALTLANPLHIQNYLFNRQGPYSVPFGVEVNAWTEGVEGDPKWPEMQYLFIAATPGIDYGIFFGPTYVGFKRQLNDAYFSDLNGREGFGIGAIISRPKSRGTVRLKSRNVKDLPILDPNYLSHPDDMQSLIRGARFSLKIGETPALKEEFEAKYHDKLLPGCEHEVPNSDAYWECYIRHMASTLYHPVGTCKMGPQSDPYSVVDHRL</sequence>
<dbReference type="EMBL" id="CAXKWB010015289">
    <property type="protein sequence ID" value="CAL4113234.1"/>
    <property type="molecule type" value="Genomic_DNA"/>
</dbReference>
<comment type="similarity">
    <text evidence="2">Belongs to the GMC oxidoreductase family.</text>
</comment>
<feature type="chain" id="PRO_5043427439" description="Glucose-methanol-choline oxidoreductase N-terminal domain-containing protein" evidence="6">
    <location>
        <begin position="30"/>
        <end position="562"/>
    </location>
</feature>
<comment type="cofactor">
    <cofactor evidence="1 5">
        <name>FAD</name>
        <dbReference type="ChEBI" id="CHEBI:57692"/>
    </cofactor>
</comment>
<comment type="caution">
    <text evidence="8">The sequence shown here is derived from an EMBL/GenBank/DDBJ whole genome shotgun (WGS) entry which is preliminary data.</text>
</comment>